<evidence type="ECO:0000313" key="2">
    <source>
        <dbReference type="EMBL" id="EWH09777.1"/>
    </source>
</evidence>
<evidence type="ECO:0000256" key="1">
    <source>
        <dbReference type="SAM" id="SignalP"/>
    </source>
</evidence>
<dbReference type="STRING" id="1328313.DS2_10838"/>
<keyword evidence="1" id="KW-0732">Signal</keyword>
<accession>W7QLG5</accession>
<dbReference type="EMBL" id="ARZY01000019">
    <property type="protein sequence ID" value="EWH09777.1"/>
    <property type="molecule type" value="Genomic_DNA"/>
</dbReference>
<name>W7QLG5_9ALTE</name>
<dbReference type="RefSeq" id="WP_035014799.1">
    <property type="nucleotide sequence ID" value="NZ_ARZY01000019.1"/>
</dbReference>
<dbReference type="Gene3D" id="3.40.50.1820">
    <property type="entry name" value="alpha/beta hydrolase"/>
    <property type="match status" value="1"/>
</dbReference>
<comment type="caution">
    <text evidence="2">The sequence shown here is derived from an EMBL/GenBank/DDBJ whole genome shotgun (WGS) entry which is preliminary data.</text>
</comment>
<sequence length="149" mass="16789">MIALKFWVLNFGSLALLLALNIAFAFNVQANTVVKSNLIDGLDSDYPISAKLLPNNPTEIVATKTAKVFNAKQKGKISTPYVIAPTQPQLEQTWYNTPRNYWVYTPYNYKAGDKPNLLLVLDGQRMEKELNLAAMLDYLIEQKQIPPTL</sequence>
<gene>
    <name evidence="2" type="ORF">DS2_10838</name>
</gene>
<feature type="signal peptide" evidence="1">
    <location>
        <begin position="1"/>
        <end position="30"/>
    </location>
</feature>
<reference evidence="2 3" key="1">
    <citation type="journal article" date="2014" name="Genome Announc.">
        <title>Draft Genome Sequence of the Agar-Degrading Bacterium Catenovulum sp. Strain DS-2, Isolated from Intestines of Haliotis diversicolor.</title>
        <authorList>
            <person name="Shan D."/>
            <person name="Li X."/>
            <person name="Gu Z."/>
            <person name="Wei G."/>
            <person name="Gao Z."/>
            <person name="Shao Z."/>
        </authorList>
    </citation>
    <scope>NUCLEOTIDE SEQUENCE [LARGE SCALE GENOMIC DNA]</scope>
    <source>
        <strain evidence="2 3">DS-2</strain>
    </source>
</reference>
<proteinExistence type="predicted"/>
<feature type="chain" id="PRO_5004898222" description="Esterase" evidence="1">
    <location>
        <begin position="31"/>
        <end position="149"/>
    </location>
</feature>
<dbReference type="AlphaFoldDB" id="W7QLG5"/>
<keyword evidence="3" id="KW-1185">Reference proteome</keyword>
<dbReference type="Proteomes" id="UP000019276">
    <property type="component" value="Unassembled WGS sequence"/>
</dbReference>
<evidence type="ECO:0000313" key="3">
    <source>
        <dbReference type="Proteomes" id="UP000019276"/>
    </source>
</evidence>
<protein>
    <recommendedName>
        <fullName evidence="4">Esterase</fullName>
    </recommendedName>
</protein>
<dbReference type="OrthoDB" id="9775130at2"/>
<dbReference type="InterPro" id="IPR029058">
    <property type="entry name" value="AB_hydrolase_fold"/>
</dbReference>
<evidence type="ECO:0008006" key="4">
    <source>
        <dbReference type="Google" id="ProtNLM"/>
    </source>
</evidence>
<organism evidence="2 3">
    <name type="scientific">Catenovulum agarivorans DS-2</name>
    <dbReference type="NCBI Taxonomy" id="1328313"/>
    <lineage>
        <taxon>Bacteria</taxon>
        <taxon>Pseudomonadati</taxon>
        <taxon>Pseudomonadota</taxon>
        <taxon>Gammaproteobacteria</taxon>
        <taxon>Alteromonadales</taxon>
        <taxon>Alteromonadaceae</taxon>
        <taxon>Catenovulum</taxon>
    </lineage>
</organism>